<dbReference type="Pfam" id="PF08448">
    <property type="entry name" value="PAS_4"/>
    <property type="match status" value="1"/>
</dbReference>
<dbReference type="InterPro" id="IPR000014">
    <property type="entry name" value="PAS"/>
</dbReference>
<evidence type="ECO:0000313" key="3">
    <source>
        <dbReference type="Proteomes" id="UP001596414"/>
    </source>
</evidence>
<dbReference type="SMART" id="SM00091">
    <property type="entry name" value="PAS"/>
    <property type="match status" value="2"/>
</dbReference>
<dbReference type="InterPro" id="IPR035965">
    <property type="entry name" value="PAS-like_dom_sf"/>
</dbReference>
<comment type="caution">
    <text evidence="2">The sequence shown here is derived from an EMBL/GenBank/DDBJ whole genome shotgun (WGS) entry which is preliminary data.</text>
</comment>
<dbReference type="NCBIfam" id="TIGR00229">
    <property type="entry name" value="sensory_box"/>
    <property type="match status" value="2"/>
</dbReference>
<feature type="domain" description="PAS" evidence="1">
    <location>
        <begin position="7"/>
        <end position="77"/>
    </location>
</feature>
<gene>
    <name evidence="2" type="ORF">ACFQJ7_02030</name>
</gene>
<proteinExistence type="predicted"/>
<dbReference type="InterPro" id="IPR013656">
    <property type="entry name" value="PAS_4"/>
</dbReference>
<protein>
    <submittedName>
        <fullName evidence="2">PAS domain-containing protein</fullName>
    </submittedName>
</protein>
<dbReference type="PANTHER" id="PTHR44757">
    <property type="entry name" value="DIGUANYLATE CYCLASE DGCP"/>
    <property type="match status" value="1"/>
</dbReference>
<evidence type="ECO:0000259" key="1">
    <source>
        <dbReference type="PROSITE" id="PS50112"/>
    </source>
</evidence>
<dbReference type="Proteomes" id="UP001596414">
    <property type="component" value="Unassembled WGS sequence"/>
</dbReference>
<dbReference type="EMBL" id="JBHSZQ010000002">
    <property type="protein sequence ID" value="MFC7124819.1"/>
    <property type="molecule type" value="Genomic_DNA"/>
</dbReference>
<dbReference type="RefSeq" id="WP_267638402.1">
    <property type="nucleotide sequence ID" value="NZ_JAODIY010000013.1"/>
</dbReference>
<dbReference type="InterPro" id="IPR052155">
    <property type="entry name" value="Biofilm_reg_signaling"/>
</dbReference>
<name>A0ABD5X5G4_9EURY</name>
<evidence type="ECO:0000313" key="2">
    <source>
        <dbReference type="EMBL" id="MFC7124819.1"/>
    </source>
</evidence>
<reference evidence="2 3" key="1">
    <citation type="journal article" date="2014" name="Int. J. Syst. Evol. Microbiol.">
        <title>Complete genome sequence of Corynebacterium casei LMG S-19264T (=DSM 44701T), isolated from a smear-ripened cheese.</title>
        <authorList>
            <consortium name="US DOE Joint Genome Institute (JGI-PGF)"/>
            <person name="Walter F."/>
            <person name="Albersmeier A."/>
            <person name="Kalinowski J."/>
            <person name="Ruckert C."/>
        </authorList>
    </citation>
    <scope>NUCLEOTIDE SEQUENCE [LARGE SCALE GENOMIC DNA]</scope>
    <source>
        <strain evidence="2 3">CGMCC 4.7215</strain>
    </source>
</reference>
<dbReference type="PROSITE" id="PS50112">
    <property type="entry name" value="PAS"/>
    <property type="match status" value="1"/>
</dbReference>
<dbReference type="Gene3D" id="3.30.450.20">
    <property type="entry name" value="PAS domain"/>
    <property type="match status" value="2"/>
</dbReference>
<dbReference type="CDD" id="cd00130">
    <property type="entry name" value="PAS"/>
    <property type="match status" value="2"/>
</dbReference>
<accession>A0ABD5X5G4</accession>
<sequence>MEGGSQKEKRRSKALERVSDGVVSLNADLEYTYINPRAEQLLDTTEETVLGEYIWDAFPKGQNSIAETKLQEATETGQQQIFERYNEEIDRWFEVRIYPDEDGYSIIFTDISERKDREQELQKYEQVIESLPVTVGINTLGEDGRFDFINQAAVEMFNAESKSAFQELSPSDLYANSDEWEQFIDQLQHSGSVEQYEAQFTTFQEETFWGSATAEVIEIEDEKYVIGIIEDISARKDREQELEYKT</sequence>
<organism evidence="2 3">
    <name type="scientific">Halovenus rubra</name>
    <dbReference type="NCBI Taxonomy" id="869890"/>
    <lineage>
        <taxon>Archaea</taxon>
        <taxon>Methanobacteriati</taxon>
        <taxon>Methanobacteriota</taxon>
        <taxon>Stenosarchaea group</taxon>
        <taxon>Halobacteria</taxon>
        <taxon>Halobacteriales</taxon>
        <taxon>Haloarculaceae</taxon>
        <taxon>Halovenus</taxon>
    </lineage>
</organism>
<dbReference type="AlphaFoldDB" id="A0ABD5X5G4"/>
<dbReference type="SUPFAM" id="SSF55785">
    <property type="entry name" value="PYP-like sensor domain (PAS domain)"/>
    <property type="match status" value="2"/>
</dbReference>
<dbReference type="PANTHER" id="PTHR44757:SF2">
    <property type="entry name" value="BIOFILM ARCHITECTURE MAINTENANCE PROTEIN MBAA"/>
    <property type="match status" value="1"/>
</dbReference>
<dbReference type="Pfam" id="PF13426">
    <property type="entry name" value="PAS_9"/>
    <property type="match status" value="1"/>
</dbReference>